<dbReference type="InterPro" id="IPR036165">
    <property type="entry name" value="YefM-like_sf"/>
</dbReference>
<dbReference type="SUPFAM" id="SSF143120">
    <property type="entry name" value="YefM-like"/>
    <property type="match status" value="1"/>
</dbReference>
<protein>
    <submittedName>
        <fullName evidence="2">Type II toxin-antitoxin system Phd/YefM family antitoxin</fullName>
    </submittedName>
</protein>
<keyword evidence="3" id="KW-1185">Reference proteome</keyword>
<dbReference type="Proteomes" id="UP000651156">
    <property type="component" value="Unassembled WGS sequence"/>
</dbReference>
<gene>
    <name evidence="2" type="ORF">IQ230_25025</name>
</gene>
<sequence>MPKRLTIAQAQQQLPTLADELTEEPIIIITQDGVPAIAALSYNHLTALLETLDILSDTEFVTQLSQSILQLEQGNRISWQSAKAQLGL</sequence>
<comment type="similarity">
    <text evidence="1">Belongs to the phD/YefM antitoxin family.</text>
</comment>
<comment type="caution">
    <text evidence="2">The sequence shown here is derived from an EMBL/GenBank/DDBJ whole genome shotgun (WGS) entry which is preliminary data.</text>
</comment>
<dbReference type="RefSeq" id="WP_193934914.1">
    <property type="nucleotide sequence ID" value="NZ_CAWPMZ010000003.1"/>
</dbReference>
<proteinExistence type="inferred from homology"/>
<evidence type="ECO:0000313" key="2">
    <source>
        <dbReference type="EMBL" id="MBE9193535.1"/>
    </source>
</evidence>
<evidence type="ECO:0000313" key="3">
    <source>
        <dbReference type="Proteomes" id="UP000651156"/>
    </source>
</evidence>
<dbReference type="Gene3D" id="3.40.1620.10">
    <property type="entry name" value="YefM-like domain"/>
    <property type="match status" value="1"/>
</dbReference>
<name>A0ABR9UZU8_9CHRO</name>
<evidence type="ECO:0000256" key="1">
    <source>
        <dbReference type="ARBA" id="ARBA00009981"/>
    </source>
</evidence>
<reference evidence="2 3" key="1">
    <citation type="submission" date="2020-10" db="EMBL/GenBank/DDBJ databases">
        <authorList>
            <person name="Castelo-Branco R."/>
            <person name="Eusebio N."/>
            <person name="Adriana R."/>
            <person name="Vieira A."/>
            <person name="Brugerolle De Fraissinette N."/>
            <person name="Rezende De Castro R."/>
            <person name="Schneider M.P."/>
            <person name="Vasconcelos V."/>
            <person name="Leao P.N."/>
        </authorList>
    </citation>
    <scope>NUCLEOTIDE SEQUENCE [LARGE SCALE GENOMIC DNA]</scope>
    <source>
        <strain evidence="2 3">LEGE 06123</strain>
    </source>
</reference>
<dbReference type="EMBL" id="JADEWN010000102">
    <property type="protein sequence ID" value="MBE9193535.1"/>
    <property type="molecule type" value="Genomic_DNA"/>
</dbReference>
<accession>A0ABR9UZU8</accession>
<organism evidence="2 3">
    <name type="scientific">Gloeocapsopsis crepidinum LEGE 06123</name>
    <dbReference type="NCBI Taxonomy" id="588587"/>
    <lineage>
        <taxon>Bacteria</taxon>
        <taxon>Bacillati</taxon>
        <taxon>Cyanobacteriota</taxon>
        <taxon>Cyanophyceae</taxon>
        <taxon>Oscillatoriophycideae</taxon>
        <taxon>Chroococcales</taxon>
        <taxon>Chroococcaceae</taxon>
        <taxon>Gloeocapsopsis</taxon>
    </lineage>
</organism>